<name>A0A2N8UDD7_9BASI</name>
<accession>A0A2N8UDD7</accession>
<feature type="signal peptide" evidence="1">
    <location>
        <begin position="1"/>
        <end position="18"/>
    </location>
</feature>
<evidence type="ECO:0000256" key="1">
    <source>
        <dbReference type="SAM" id="SignalP"/>
    </source>
</evidence>
<dbReference type="EMBL" id="LT795059">
    <property type="protein sequence ID" value="SJX62748.1"/>
    <property type="molecule type" value="Genomic_DNA"/>
</dbReference>
<proteinExistence type="predicted"/>
<dbReference type="Proteomes" id="UP000239563">
    <property type="component" value="Chromosome VI"/>
</dbReference>
<evidence type="ECO:0000313" key="2">
    <source>
        <dbReference type="EMBL" id="SJX62748.1"/>
    </source>
</evidence>
<reference evidence="2 3" key="1">
    <citation type="submission" date="2017-02" db="EMBL/GenBank/DDBJ databases">
        <authorList>
            <person name="Peterson S.W."/>
        </authorList>
    </citation>
    <scope>NUCLEOTIDE SEQUENCE [LARGE SCALE GENOMIC DNA]</scope>
    <source>
        <strain evidence="2 3">SRS1_H2-8</strain>
    </source>
</reference>
<feature type="chain" id="PRO_5014905986" evidence="1">
    <location>
        <begin position="19"/>
        <end position="154"/>
    </location>
</feature>
<protein>
    <submittedName>
        <fullName evidence="2">Uncharacterized protein</fullName>
    </submittedName>
</protein>
<gene>
    <name evidence="2" type="ORF">SRS1_11006</name>
</gene>
<dbReference type="AlphaFoldDB" id="A0A2N8UDD7"/>
<evidence type="ECO:0000313" key="3">
    <source>
        <dbReference type="Proteomes" id="UP000239563"/>
    </source>
</evidence>
<organism evidence="2 3">
    <name type="scientific">Sporisorium reilianum f. sp. reilianum</name>
    <dbReference type="NCBI Taxonomy" id="72559"/>
    <lineage>
        <taxon>Eukaryota</taxon>
        <taxon>Fungi</taxon>
        <taxon>Dikarya</taxon>
        <taxon>Basidiomycota</taxon>
        <taxon>Ustilaginomycotina</taxon>
        <taxon>Ustilaginomycetes</taxon>
        <taxon>Ustilaginales</taxon>
        <taxon>Ustilaginaceae</taxon>
        <taxon>Sporisorium</taxon>
    </lineage>
</organism>
<keyword evidence="1" id="KW-0732">Signal</keyword>
<dbReference type="PROSITE" id="PS51257">
    <property type="entry name" value="PROKAR_LIPOPROTEIN"/>
    <property type="match status" value="1"/>
</dbReference>
<sequence>MRFSTLVLSALWVLGASCVFPEVPAAVGGYDEARALWETLDRSAFLAGVFTSNDKRHLNLDPWHAFLGEHANTILAQDLKRLARNPKGNILCVVSDPDEKRIAARLIEEYAKHKDELARKAAAEQASGSVFAASDEWALISNPYAKADLSERLP</sequence>